<evidence type="ECO:0000256" key="3">
    <source>
        <dbReference type="ARBA" id="ARBA00022679"/>
    </source>
</evidence>
<keyword evidence="10" id="KW-1185">Reference proteome</keyword>
<evidence type="ECO:0000313" key="9">
    <source>
        <dbReference type="EMBL" id="NDY57836.1"/>
    </source>
</evidence>
<dbReference type="GO" id="GO:0000049">
    <property type="term" value="F:tRNA binding"/>
    <property type="evidence" value="ECO:0007669"/>
    <property type="project" value="UniProtKB-UniRule"/>
</dbReference>
<comment type="caution">
    <text evidence="7">Lacks conserved residue(s) required for the propagation of feature annotation.</text>
</comment>
<evidence type="ECO:0000259" key="8">
    <source>
        <dbReference type="Pfam" id="PF00588"/>
    </source>
</evidence>
<dbReference type="AlphaFoldDB" id="A0A7K3NNR8"/>
<dbReference type="Pfam" id="PF00588">
    <property type="entry name" value="SpoU_methylase"/>
    <property type="match status" value="1"/>
</dbReference>
<comment type="function">
    <text evidence="7">Catalyzes the 2'-O methylation of guanosine at position 18 in tRNA.</text>
</comment>
<keyword evidence="1 7" id="KW-0820">tRNA-binding</keyword>
<comment type="catalytic activity">
    <reaction evidence="7">
        <text>guanosine(18) in tRNA + S-adenosyl-L-methionine = 2'-O-methylguanosine(18) in tRNA + S-adenosyl-L-homocysteine + H(+)</text>
        <dbReference type="Rhea" id="RHEA:20077"/>
        <dbReference type="Rhea" id="RHEA-COMP:10190"/>
        <dbReference type="Rhea" id="RHEA-COMP:10192"/>
        <dbReference type="ChEBI" id="CHEBI:15378"/>
        <dbReference type="ChEBI" id="CHEBI:57856"/>
        <dbReference type="ChEBI" id="CHEBI:59789"/>
        <dbReference type="ChEBI" id="CHEBI:74269"/>
        <dbReference type="ChEBI" id="CHEBI:74445"/>
        <dbReference type="EC" id="2.1.1.34"/>
    </reaction>
</comment>
<dbReference type="InterPro" id="IPR029026">
    <property type="entry name" value="tRNA_m1G_MTases_N"/>
</dbReference>
<keyword evidence="4 7" id="KW-0949">S-adenosyl-L-methionine</keyword>
<evidence type="ECO:0000256" key="5">
    <source>
        <dbReference type="ARBA" id="ARBA00022694"/>
    </source>
</evidence>
<keyword evidence="2 7" id="KW-0489">Methyltransferase</keyword>
<comment type="similarity">
    <text evidence="7">Belongs to the class IV-like SAM-binding methyltransferase superfamily. RNA methyltransferase TrmH family.</text>
</comment>
<dbReference type="GO" id="GO:0141100">
    <property type="term" value="F:tRNA (guanine(18)-2'-O)-methyltransferase activity"/>
    <property type="evidence" value="ECO:0007669"/>
    <property type="project" value="UniProtKB-UniRule"/>
</dbReference>
<dbReference type="EC" id="2.1.1.34" evidence="7"/>
<feature type="binding site" evidence="7">
    <location>
        <position position="152"/>
    </location>
    <ligand>
        <name>S-adenosyl-L-methionine</name>
        <dbReference type="ChEBI" id="CHEBI:59789"/>
    </ligand>
</feature>
<dbReference type="InterPro" id="IPR033671">
    <property type="entry name" value="TrmH"/>
</dbReference>
<organism evidence="9 10">
    <name type="scientific">Desulfolutivibrio sulfodismutans</name>
    <dbReference type="NCBI Taxonomy" id="63561"/>
    <lineage>
        <taxon>Bacteria</taxon>
        <taxon>Pseudomonadati</taxon>
        <taxon>Thermodesulfobacteriota</taxon>
        <taxon>Desulfovibrionia</taxon>
        <taxon>Desulfovibrionales</taxon>
        <taxon>Desulfovibrionaceae</taxon>
        <taxon>Desulfolutivibrio</taxon>
    </lineage>
</organism>
<evidence type="ECO:0000256" key="2">
    <source>
        <dbReference type="ARBA" id="ARBA00022603"/>
    </source>
</evidence>
<dbReference type="CDD" id="cd18092">
    <property type="entry name" value="SpoU-like_TrmH"/>
    <property type="match status" value="1"/>
</dbReference>
<protein>
    <recommendedName>
        <fullName evidence="7">tRNA (guanosine(18)-2'-O)-methyltransferase</fullName>
        <ecNumber evidence="7">2.1.1.34</ecNumber>
    </recommendedName>
    <alternativeName>
        <fullName evidence="7">tRNA [Gm18] methyltransferase</fullName>
    </alternativeName>
</protein>
<evidence type="ECO:0000256" key="1">
    <source>
        <dbReference type="ARBA" id="ARBA00022555"/>
    </source>
</evidence>
<evidence type="ECO:0000313" key="10">
    <source>
        <dbReference type="Proteomes" id="UP000469724"/>
    </source>
</evidence>
<evidence type="ECO:0000256" key="7">
    <source>
        <dbReference type="HAMAP-Rule" id="MF_02060"/>
    </source>
</evidence>
<dbReference type="SUPFAM" id="SSF75217">
    <property type="entry name" value="alpha/beta knot"/>
    <property type="match status" value="1"/>
</dbReference>
<evidence type="ECO:0000256" key="4">
    <source>
        <dbReference type="ARBA" id="ARBA00022691"/>
    </source>
</evidence>
<proteinExistence type="inferred from homology"/>
<reference evidence="9 10" key="1">
    <citation type="submission" date="2020-02" db="EMBL/GenBank/DDBJ databases">
        <title>Comparative genomics of sulfur disproportionating microorganisms.</title>
        <authorList>
            <person name="Ward L.M."/>
            <person name="Bertran E."/>
            <person name="Johnston D.T."/>
        </authorList>
    </citation>
    <scope>NUCLEOTIDE SEQUENCE [LARGE SCALE GENOMIC DNA]</scope>
    <source>
        <strain evidence="9 10">DSM 3696</strain>
    </source>
</reference>
<name>A0A7K3NNR8_9BACT</name>
<feature type="domain" description="tRNA/rRNA methyltransferase SpoU type" evidence="8">
    <location>
        <begin position="23"/>
        <end position="163"/>
    </location>
</feature>
<dbReference type="HAMAP" id="MF_02060">
    <property type="entry name" value="tRNA_methyltr_TrmH"/>
    <property type="match status" value="1"/>
</dbReference>
<feature type="binding site" evidence="7">
    <location>
        <position position="143"/>
    </location>
    <ligand>
        <name>S-adenosyl-L-methionine</name>
        <dbReference type="ChEBI" id="CHEBI:59789"/>
    </ligand>
</feature>
<keyword evidence="5 7" id="KW-0819">tRNA processing</keyword>
<dbReference type="Gene3D" id="3.40.1280.10">
    <property type="match status" value="1"/>
</dbReference>
<dbReference type="PANTHER" id="PTHR43453">
    <property type="entry name" value="RRNA METHYLASE-LIKE"/>
    <property type="match status" value="1"/>
</dbReference>
<sequence length="195" mass="21672">MRNISENRLERIRQVVAARQKDLALVLDNIHDPHNVSAILRSCDAFGVPRVHLHYTTTAFPHLGKKSSASAKKWVECVRHADTAALAARLDIDGLRLVSTGFGPRAVPLCEWDFTKPTAIVFGNEHSGVCPELARYVAAEMYIPMRGMVQSLNVSVAAAVILHEAQRQRTAAGMYDRPSYAPEEIEALVAMWREK</sequence>
<dbReference type="Proteomes" id="UP000469724">
    <property type="component" value="Unassembled WGS sequence"/>
</dbReference>
<feature type="binding site" evidence="7">
    <location>
        <position position="100"/>
    </location>
    <ligand>
        <name>S-adenosyl-L-methionine</name>
        <dbReference type="ChEBI" id="CHEBI:59789"/>
    </ligand>
</feature>
<keyword evidence="6 7" id="KW-0694">RNA-binding</keyword>
<evidence type="ECO:0000256" key="6">
    <source>
        <dbReference type="ARBA" id="ARBA00022884"/>
    </source>
</evidence>
<comment type="caution">
    <text evidence="9">The sequence shown here is derived from an EMBL/GenBank/DDBJ whole genome shotgun (WGS) entry which is preliminary data.</text>
</comment>
<dbReference type="InterPro" id="IPR001537">
    <property type="entry name" value="SpoU_MeTrfase"/>
</dbReference>
<accession>A0A7K3NNR8</accession>
<dbReference type="EMBL" id="JAAGRQ010000064">
    <property type="protein sequence ID" value="NDY57836.1"/>
    <property type="molecule type" value="Genomic_DNA"/>
</dbReference>
<dbReference type="GO" id="GO:0002938">
    <property type="term" value="P:tRNA guanine ribose methylation"/>
    <property type="evidence" value="ECO:0007669"/>
    <property type="project" value="UniProtKB-UniRule"/>
</dbReference>
<dbReference type="RefSeq" id="WP_163302918.1">
    <property type="nucleotide sequence ID" value="NZ_JAAGRQ010000064.1"/>
</dbReference>
<gene>
    <name evidence="7" type="primary">trmH</name>
    <name evidence="9" type="ORF">G3N56_13955</name>
</gene>
<keyword evidence="3 7" id="KW-0808">Transferase</keyword>
<dbReference type="PANTHER" id="PTHR43453:SF1">
    <property type="entry name" value="TRNA_RRNA METHYLTRANSFERASE SPOU TYPE DOMAIN-CONTAINING PROTEIN"/>
    <property type="match status" value="1"/>
</dbReference>
<dbReference type="InterPro" id="IPR029028">
    <property type="entry name" value="Alpha/beta_knot_MTases"/>
</dbReference>